<keyword evidence="3 7" id="KW-0812">Transmembrane</keyword>
<evidence type="ECO:0000313" key="10">
    <source>
        <dbReference type="Proteomes" id="UP000604046"/>
    </source>
</evidence>
<feature type="chain" id="PRO_5032956352" evidence="8">
    <location>
        <begin position="21"/>
        <end position="388"/>
    </location>
</feature>
<accession>A0A812JLG5</accession>
<keyword evidence="2" id="KW-0813">Transport</keyword>
<protein>
    <submittedName>
        <fullName evidence="9">Uncharacterized protein</fullName>
    </submittedName>
</protein>
<evidence type="ECO:0000256" key="8">
    <source>
        <dbReference type="SAM" id="SignalP"/>
    </source>
</evidence>
<dbReference type="Proteomes" id="UP000604046">
    <property type="component" value="Unassembled WGS sequence"/>
</dbReference>
<evidence type="ECO:0000313" key="9">
    <source>
        <dbReference type="EMBL" id="CAE7205878.1"/>
    </source>
</evidence>
<organism evidence="9 10">
    <name type="scientific">Symbiodinium natans</name>
    <dbReference type="NCBI Taxonomy" id="878477"/>
    <lineage>
        <taxon>Eukaryota</taxon>
        <taxon>Sar</taxon>
        <taxon>Alveolata</taxon>
        <taxon>Dinophyceae</taxon>
        <taxon>Suessiales</taxon>
        <taxon>Symbiodiniaceae</taxon>
        <taxon>Symbiodinium</taxon>
    </lineage>
</organism>
<evidence type="ECO:0000256" key="2">
    <source>
        <dbReference type="ARBA" id="ARBA00022448"/>
    </source>
</evidence>
<dbReference type="PANTHER" id="PTHR33281">
    <property type="entry name" value="UPF0187 PROTEIN YNEE"/>
    <property type="match status" value="1"/>
</dbReference>
<evidence type="ECO:0000256" key="4">
    <source>
        <dbReference type="ARBA" id="ARBA00022989"/>
    </source>
</evidence>
<evidence type="ECO:0000256" key="3">
    <source>
        <dbReference type="ARBA" id="ARBA00022692"/>
    </source>
</evidence>
<feature type="transmembrane region" description="Helical" evidence="7">
    <location>
        <begin position="228"/>
        <end position="249"/>
    </location>
</feature>
<dbReference type="PANTHER" id="PTHR33281:SF20">
    <property type="match status" value="1"/>
</dbReference>
<dbReference type="OrthoDB" id="1368at2759"/>
<keyword evidence="5" id="KW-0406">Ion transport</keyword>
<evidence type="ECO:0000256" key="7">
    <source>
        <dbReference type="SAM" id="Phobius"/>
    </source>
</evidence>
<comment type="subcellular location">
    <subcellularLocation>
        <location evidence="1">Membrane</location>
        <topology evidence="1">Multi-pass membrane protein</topology>
    </subcellularLocation>
</comment>
<keyword evidence="4 7" id="KW-1133">Transmembrane helix</keyword>
<gene>
    <name evidence="9" type="ORF">SNAT2548_LOCUS6524</name>
</gene>
<evidence type="ECO:0000256" key="1">
    <source>
        <dbReference type="ARBA" id="ARBA00004141"/>
    </source>
</evidence>
<dbReference type="GO" id="GO:0016020">
    <property type="term" value="C:membrane"/>
    <property type="evidence" value="ECO:0007669"/>
    <property type="project" value="UniProtKB-SubCell"/>
</dbReference>
<dbReference type="InterPro" id="IPR044669">
    <property type="entry name" value="YneE/VCCN1/2-like"/>
</dbReference>
<keyword evidence="6 7" id="KW-0472">Membrane</keyword>
<proteinExistence type="predicted"/>
<feature type="signal peptide" evidence="8">
    <location>
        <begin position="1"/>
        <end position="20"/>
    </location>
</feature>
<name>A0A812JLG5_9DINO</name>
<keyword evidence="10" id="KW-1185">Reference proteome</keyword>
<evidence type="ECO:0000256" key="5">
    <source>
        <dbReference type="ARBA" id="ARBA00023065"/>
    </source>
</evidence>
<dbReference type="EMBL" id="CAJNDS010000435">
    <property type="protein sequence ID" value="CAE7205878.1"/>
    <property type="molecule type" value="Genomic_DNA"/>
</dbReference>
<dbReference type="GO" id="GO:0005254">
    <property type="term" value="F:chloride channel activity"/>
    <property type="evidence" value="ECO:0007669"/>
    <property type="project" value="InterPro"/>
</dbReference>
<sequence>MPSTLLAIVLHLAWNKDTKGEDNPQVGGFMAIWGGYTFVLGFLIVFRNNQAYNRFWEAASKMHELRGELFNCASTLCAYCCEPTTEPAKQQVEEFQHLLIRLMSLLFSSCCHDIASEDPNTAAKKKSSTTTAMDGVKAHNLKMQVMDLGGMCEQSLYHLNHAPSRCEVISQWIYRLIVQKAREEVVGNPKIKVLDVPPPILGRPLADLASALADVYRARKIAEIPFPFPYAQMILDMLLVFSIVTPVLASQLVSSTAMAALATFCVTAGYWALFHIADEIDQPFGMDPNDLKLNNMQRDFNETWHDLALWGWELKVCLASFSHALSGNVASHVQQSGMESKAMTPAVAASMVLLFWSGFGAELAEPCIGRLSITSFEGFNMKPSRCLV</sequence>
<dbReference type="AlphaFoldDB" id="A0A812JLG5"/>
<comment type="caution">
    <text evidence="9">The sequence shown here is derived from an EMBL/GenBank/DDBJ whole genome shotgun (WGS) entry which is preliminary data.</text>
</comment>
<reference evidence="9" key="1">
    <citation type="submission" date="2021-02" db="EMBL/GenBank/DDBJ databases">
        <authorList>
            <person name="Dougan E. K."/>
            <person name="Rhodes N."/>
            <person name="Thang M."/>
            <person name="Chan C."/>
        </authorList>
    </citation>
    <scope>NUCLEOTIDE SEQUENCE</scope>
</reference>
<keyword evidence="8" id="KW-0732">Signal</keyword>
<feature type="transmembrane region" description="Helical" evidence="7">
    <location>
        <begin position="25"/>
        <end position="46"/>
    </location>
</feature>
<dbReference type="Pfam" id="PF25539">
    <property type="entry name" value="Bestrophin_2"/>
    <property type="match status" value="1"/>
</dbReference>
<feature type="transmembrane region" description="Helical" evidence="7">
    <location>
        <begin position="255"/>
        <end position="274"/>
    </location>
</feature>
<evidence type="ECO:0000256" key="6">
    <source>
        <dbReference type="ARBA" id="ARBA00023136"/>
    </source>
</evidence>